<proteinExistence type="predicted"/>
<sequence>MGSLFHDSDCSPKRPKHHSKCEGCVCQILDKAANGWDCNMMNGNQTFYLQMKGTTDFIDLFNSSRTPTEFTLMNFCPKTCCAKFTYNDYTNPSSTRTGIITYDCRCLCAISPVPQ</sequence>
<dbReference type="EMBL" id="LELK01000001">
    <property type="protein sequence ID" value="KMM38872.1"/>
    <property type="molecule type" value="Genomic_DNA"/>
</dbReference>
<evidence type="ECO:0000313" key="1">
    <source>
        <dbReference type="EMBL" id="KMM38872.1"/>
    </source>
</evidence>
<name>A0A0J6FWX1_9BACL</name>
<accession>A0A0J6FWX1</accession>
<keyword evidence="2" id="KW-1185">Reference proteome</keyword>
<comment type="caution">
    <text evidence="1">The sequence shown here is derived from an EMBL/GenBank/DDBJ whole genome shotgun (WGS) entry which is preliminary data.</text>
</comment>
<reference evidence="1" key="1">
    <citation type="submission" date="2015-06" db="EMBL/GenBank/DDBJ databases">
        <authorList>
            <person name="Liu B."/>
            <person name="Wang J."/>
            <person name="Zhu Y."/>
            <person name="Liu G."/>
            <person name="Chen Q."/>
            <person name="Zheng C."/>
            <person name="Che J."/>
            <person name="Ge C."/>
            <person name="Shi H."/>
            <person name="Pan Z."/>
            <person name="Liu X."/>
        </authorList>
    </citation>
    <scope>NUCLEOTIDE SEQUENCE [LARGE SCALE GENOMIC DNA]</scope>
    <source>
        <strain evidence="1">DSM 16346</strain>
    </source>
</reference>
<dbReference type="AlphaFoldDB" id="A0A0J6FWX1"/>
<evidence type="ECO:0000313" key="2">
    <source>
        <dbReference type="Proteomes" id="UP000035996"/>
    </source>
</evidence>
<gene>
    <name evidence="1" type="ORF">AB986_06330</name>
</gene>
<organism evidence="1 2">
    <name type="scientific">Guptibacillus hwajinpoensis</name>
    <dbReference type="NCBI Taxonomy" id="208199"/>
    <lineage>
        <taxon>Bacteria</taxon>
        <taxon>Bacillati</taxon>
        <taxon>Bacillota</taxon>
        <taxon>Bacilli</taxon>
        <taxon>Bacillales</taxon>
        <taxon>Guptibacillaceae</taxon>
        <taxon>Guptibacillus</taxon>
    </lineage>
</organism>
<protein>
    <submittedName>
        <fullName evidence="1">Uncharacterized protein</fullName>
    </submittedName>
</protein>
<dbReference type="Proteomes" id="UP000035996">
    <property type="component" value="Unassembled WGS sequence"/>
</dbReference>